<evidence type="ECO:0000313" key="5">
    <source>
        <dbReference type="Proteomes" id="UP001304461"/>
    </source>
</evidence>
<dbReference type="SUPFAM" id="SSF55073">
    <property type="entry name" value="Nucleotide cyclase"/>
    <property type="match status" value="1"/>
</dbReference>
<gene>
    <name evidence="4" type="ORF">VB738_02335</name>
</gene>
<evidence type="ECO:0000259" key="2">
    <source>
        <dbReference type="PROSITE" id="PS50883"/>
    </source>
</evidence>
<dbReference type="InterPro" id="IPR043128">
    <property type="entry name" value="Rev_trsase/Diguanyl_cyclase"/>
</dbReference>
<dbReference type="PROSITE" id="PS50883">
    <property type="entry name" value="EAL"/>
    <property type="match status" value="1"/>
</dbReference>
<reference evidence="4 5" key="1">
    <citation type="submission" date="2023-12" db="EMBL/GenBank/DDBJ databases">
        <title>Baltic Sea Cyanobacteria.</title>
        <authorList>
            <person name="Delbaje E."/>
            <person name="Fewer D.P."/>
            <person name="Shishido T.K."/>
        </authorList>
    </citation>
    <scope>NUCLEOTIDE SEQUENCE [LARGE SCALE GENOMIC DNA]</scope>
    <source>
        <strain evidence="4 5">UHCC 0139</strain>
    </source>
</reference>
<dbReference type="Gene3D" id="3.20.20.450">
    <property type="entry name" value="EAL domain"/>
    <property type="match status" value="1"/>
</dbReference>
<dbReference type="InterPro" id="IPR052155">
    <property type="entry name" value="Biofilm_reg_signaling"/>
</dbReference>
<dbReference type="InterPro" id="IPR029787">
    <property type="entry name" value="Nucleotide_cyclase"/>
</dbReference>
<comment type="caution">
    <text evidence="4">The sequence shown here is derived from an EMBL/GenBank/DDBJ whole genome shotgun (WGS) entry which is preliminary data.</text>
</comment>
<dbReference type="RefSeq" id="WP_323304209.1">
    <property type="nucleotide sequence ID" value="NZ_JAYGHX010000001.1"/>
</dbReference>
<dbReference type="Pfam" id="PF00990">
    <property type="entry name" value="GGDEF"/>
    <property type="match status" value="1"/>
</dbReference>
<dbReference type="SUPFAM" id="SSF55785">
    <property type="entry name" value="PYP-like sensor domain (PAS domain)"/>
    <property type="match status" value="1"/>
</dbReference>
<dbReference type="InterPro" id="IPR000014">
    <property type="entry name" value="PAS"/>
</dbReference>
<dbReference type="CDD" id="cd00130">
    <property type="entry name" value="PAS"/>
    <property type="match status" value="1"/>
</dbReference>
<feature type="domain" description="GGDEF" evidence="3">
    <location>
        <begin position="201"/>
        <end position="333"/>
    </location>
</feature>
<dbReference type="PANTHER" id="PTHR44757:SF2">
    <property type="entry name" value="BIOFILM ARCHITECTURE MAINTENANCE PROTEIN MBAA"/>
    <property type="match status" value="1"/>
</dbReference>
<dbReference type="EMBL" id="JAYGHX010000001">
    <property type="protein sequence ID" value="MEA5390091.1"/>
    <property type="molecule type" value="Genomic_DNA"/>
</dbReference>
<dbReference type="NCBIfam" id="TIGR00254">
    <property type="entry name" value="GGDEF"/>
    <property type="match status" value="1"/>
</dbReference>
<dbReference type="SMART" id="SM00267">
    <property type="entry name" value="GGDEF"/>
    <property type="match status" value="1"/>
</dbReference>
<dbReference type="InterPro" id="IPR013767">
    <property type="entry name" value="PAS_fold"/>
</dbReference>
<protein>
    <submittedName>
        <fullName evidence="4">EAL domain-containing protein</fullName>
    </submittedName>
</protein>
<dbReference type="SMART" id="SM00052">
    <property type="entry name" value="EAL"/>
    <property type="match status" value="1"/>
</dbReference>
<dbReference type="SUPFAM" id="SSF141868">
    <property type="entry name" value="EAL domain-like"/>
    <property type="match status" value="1"/>
</dbReference>
<dbReference type="InterPro" id="IPR001633">
    <property type="entry name" value="EAL_dom"/>
</dbReference>
<dbReference type="Proteomes" id="UP001304461">
    <property type="component" value="Unassembled WGS sequence"/>
</dbReference>
<dbReference type="InterPro" id="IPR000160">
    <property type="entry name" value="GGDEF_dom"/>
</dbReference>
<feature type="coiled-coil region" evidence="1">
    <location>
        <begin position="136"/>
        <end position="163"/>
    </location>
</feature>
<dbReference type="CDD" id="cd01949">
    <property type="entry name" value="GGDEF"/>
    <property type="match status" value="1"/>
</dbReference>
<accession>A0ABU5RQN4</accession>
<name>A0ABU5RQN4_9CYAN</name>
<dbReference type="InterPro" id="IPR035965">
    <property type="entry name" value="PAS-like_dom_sf"/>
</dbReference>
<dbReference type="PROSITE" id="PS50887">
    <property type="entry name" value="GGDEF"/>
    <property type="match status" value="1"/>
</dbReference>
<dbReference type="Gene3D" id="3.30.450.20">
    <property type="entry name" value="PAS domain"/>
    <property type="match status" value="1"/>
</dbReference>
<evidence type="ECO:0000313" key="4">
    <source>
        <dbReference type="EMBL" id="MEA5390091.1"/>
    </source>
</evidence>
<proteinExistence type="predicted"/>
<organism evidence="4 5">
    <name type="scientific">Cyanobium gracile UHCC 0139</name>
    <dbReference type="NCBI Taxonomy" id="3110308"/>
    <lineage>
        <taxon>Bacteria</taxon>
        <taxon>Bacillati</taxon>
        <taxon>Cyanobacteriota</taxon>
        <taxon>Cyanophyceae</taxon>
        <taxon>Synechococcales</taxon>
        <taxon>Prochlorococcaceae</taxon>
        <taxon>Cyanobium</taxon>
    </lineage>
</organism>
<dbReference type="Pfam" id="PF00989">
    <property type="entry name" value="PAS"/>
    <property type="match status" value="1"/>
</dbReference>
<keyword evidence="5" id="KW-1185">Reference proteome</keyword>
<dbReference type="PANTHER" id="PTHR44757">
    <property type="entry name" value="DIGUANYLATE CYCLASE DGCP"/>
    <property type="match status" value="1"/>
</dbReference>
<dbReference type="Gene3D" id="3.30.70.270">
    <property type="match status" value="1"/>
</dbReference>
<dbReference type="Pfam" id="PF00563">
    <property type="entry name" value="EAL"/>
    <property type="match status" value="1"/>
</dbReference>
<feature type="domain" description="EAL" evidence="2">
    <location>
        <begin position="342"/>
        <end position="595"/>
    </location>
</feature>
<sequence>MTRDRPVNDHRKLVVELRRSMGRLEAALGTISDALVITSCEGRVLWCNASYARLVDRTPPAVLGESIYDQLPRDCDSAPLLNPELVQAGGDLGGHFTRVLNRSELRAIEIEWKPIRSERLRPLIFCFRDVSALLSYEQLRVEAERIERRRQQTENLNRALELERLALATKVMECPVTGLPNRRGLHVSIRAALKTQRQNGGRISILFCDLNSFKEINDLHGHQIGDDLLIEIGRRLQRSLRFGDILSRLGGDEFVVLTMGIFNEADALQLAMRLNDTVGQAWSVEDHTIRPSMSIGITISDDPDISVDELIRRADLAMYEAKTNDQHISFYHPSIDKKVRKNIHLRHQLEGAIQHETMFLAYQPIVGLEDRTVVGMEALLRLGAITAPIATPSEFIPLAERTALILPIGRWVISEALRRLAELRAKGSEVTMAINVSPLQLKESGLSDYFLTQAERVGVDPSWTVIEVTESILIEHPELATSELSRLREAGVKVHLDDFGTGYSSMSWLARLPIDSIKVDRSFIADFLNDHRKAVVLDAMIRLSHDLGLGLIAEGIETAEQHEGLLAMGCDQGQGFFFGRPEPLSRSFAVPAQRIGR</sequence>
<evidence type="ECO:0000259" key="3">
    <source>
        <dbReference type="PROSITE" id="PS50887"/>
    </source>
</evidence>
<dbReference type="CDD" id="cd01948">
    <property type="entry name" value="EAL"/>
    <property type="match status" value="1"/>
</dbReference>
<keyword evidence="1" id="KW-0175">Coiled coil</keyword>
<evidence type="ECO:0000256" key="1">
    <source>
        <dbReference type="SAM" id="Coils"/>
    </source>
</evidence>
<dbReference type="InterPro" id="IPR035919">
    <property type="entry name" value="EAL_sf"/>
</dbReference>
<dbReference type="SMART" id="SM00091">
    <property type="entry name" value="PAS"/>
    <property type="match status" value="1"/>
</dbReference>